<dbReference type="AlphaFoldDB" id="A0AAW4YLY7"/>
<accession>A0AAW4YLY7</accession>
<evidence type="ECO:0000313" key="2">
    <source>
        <dbReference type="Proteomes" id="UP001200307"/>
    </source>
</evidence>
<name>A0AAW4YLY7_9BACT</name>
<dbReference type="RefSeq" id="WP_233339406.1">
    <property type="nucleotide sequence ID" value="NZ_JAJTVO010000018.1"/>
</dbReference>
<organism evidence="1 2">
    <name type="scientific">Segatella copri</name>
    <dbReference type="NCBI Taxonomy" id="165179"/>
    <lineage>
        <taxon>Bacteria</taxon>
        <taxon>Pseudomonadati</taxon>
        <taxon>Bacteroidota</taxon>
        <taxon>Bacteroidia</taxon>
        <taxon>Bacteroidales</taxon>
        <taxon>Prevotellaceae</taxon>
        <taxon>Segatella</taxon>
    </lineage>
</organism>
<sequence length="60" mass="6386">MVGRNFPINTEGIIKDADTTISLWVIEVATFSSNSRSLKLSNMVSGIAYGALLPGSESIL</sequence>
<protein>
    <submittedName>
        <fullName evidence="1">Uncharacterized protein</fullName>
    </submittedName>
</protein>
<dbReference type="Proteomes" id="UP001200307">
    <property type="component" value="Unassembled WGS sequence"/>
</dbReference>
<gene>
    <name evidence="1" type="ORF">LYY06_10475</name>
</gene>
<reference evidence="1" key="1">
    <citation type="submission" date="2021-12" db="EMBL/GenBank/DDBJ databases">
        <authorList>
            <person name="Lv X."/>
        </authorList>
    </citation>
    <scope>NUCLEOTIDE SEQUENCE</scope>
    <source>
        <strain evidence="1">HF2106</strain>
    </source>
</reference>
<proteinExistence type="predicted"/>
<evidence type="ECO:0000313" key="1">
    <source>
        <dbReference type="EMBL" id="MCE4122685.1"/>
    </source>
</evidence>
<comment type="caution">
    <text evidence="1">The sequence shown here is derived from an EMBL/GenBank/DDBJ whole genome shotgun (WGS) entry which is preliminary data.</text>
</comment>
<dbReference type="EMBL" id="JAJTVO010000018">
    <property type="protein sequence ID" value="MCE4122685.1"/>
    <property type="molecule type" value="Genomic_DNA"/>
</dbReference>